<evidence type="ECO:0000259" key="2">
    <source>
        <dbReference type="PROSITE" id="PS50110"/>
    </source>
</evidence>
<dbReference type="InterPro" id="IPR011006">
    <property type="entry name" value="CheY-like_superfamily"/>
</dbReference>
<comment type="caution">
    <text evidence="3">The sequence shown here is derived from an EMBL/GenBank/DDBJ whole genome shotgun (WGS) entry which is preliminary data.</text>
</comment>
<evidence type="ECO:0000313" key="3">
    <source>
        <dbReference type="EMBL" id="MFD2569573.1"/>
    </source>
</evidence>
<evidence type="ECO:0000313" key="4">
    <source>
        <dbReference type="Proteomes" id="UP001597469"/>
    </source>
</evidence>
<dbReference type="InterPro" id="IPR001789">
    <property type="entry name" value="Sig_transdc_resp-reg_receiver"/>
</dbReference>
<dbReference type="PANTHER" id="PTHR44520">
    <property type="entry name" value="RESPONSE REGULATOR RCP1-RELATED"/>
    <property type="match status" value="1"/>
</dbReference>
<dbReference type="Gene3D" id="3.40.50.2300">
    <property type="match status" value="1"/>
</dbReference>
<dbReference type="EMBL" id="JBHULN010000001">
    <property type="protein sequence ID" value="MFD2569573.1"/>
    <property type="molecule type" value="Genomic_DNA"/>
</dbReference>
<name>A0ABW5LXR1_9BACT</name>
<dbReference type="SMART" id="SM00448">
    <property type="entry name" value="REC"/>
    <property type="match status" value="1"/>
</dbReference>
<feature type="modified residue" description="4-aspartylphosphate" evidence="1">
    <location>
        <position position="61"/>
    </location>
</feature>
<feature type="domain" description="Response regulatory" evidence="2">
    <location>
        <begin position="10"/>
        <end position="128"/>
    </location>
</feature>
<keyword evidence="4" id="KW-1185">Reference proteome</keyword>
<keyword evidence="1" id="KW-0597">Phosphoprotein</keyword>
<dbReference type="PROSITE" id="PS50110">
    <property type="entry name" value="RESPONSE_REGULATORY"/>
    <property type="match status" value="1"/>
</dbReference>
<dbReference type="InterPro" id="IPR052893">
    <property type="entry name" value="TCS_response_regulator"/>
</dbReference>
<organism evidence="3 4">
    <name type="scientific">Spirosoma soli</name>
    <dbReference type="NCBI Taxonomy" id="1770529"/>
    <lineage>
        <taxon>Bacteria</taxon>
        <taxon>Pseudomonadati</taxon>
        <taxon>Bacteroidota</taxon>
        <taxon>Cytophagia</taxon>
        <taxon>Cytophagales</taxon>
        <taxon>Cytophagaceae</taxon>
        <taxon>Spirosoma</taxon>
    </lineage>
</organism>
<reference evidence="4" key="1">
    <citation type="journal article" date="2019" name="Int. J. Syst. Evol. Microbiol.">
        <title>The Global Catalogue of Microorganisms (GCM) 10K type strain sequencing project: providing services to taxonomists for standard genome sequencing and annotation.</title>
        <authorList>
            <consortium name="The Broad Institute Genomics Platform"/>
            <consortium name="The Broad Institute Genome Sequencing Center for Infectious Disease"/>
            <person name="Wu L."/>
            <person name="Ma J."/>
        </authorList>
    </citation>
    <scope>NUCLEOTIDE SEQUENCE [LARGE SCALE GENOMIC DNA]</scope>
    <source>
        <strain evidence="4">KCTC 42805</strain>
    </source>
</reference>
<accession>A0ABW5LXR1</accession>
<dbReference type="SUPFAM" id="SSF52172">
    <property type="entry name" value="CheY-like"/>
    <property type="match status" value="1"/>
</dbReference>
<proteinExistence type="predicted"/>
<sequence length="221" mass="25170">MNNQPTADPRVWLVDDDQDDQLLIQSAFLKHATPIRLLTDGQELVPALEQASTLPRLILMDINMPYQNGFDTLQQLRQVEGWRQLPVIVFSTSAEPADHIRAFELGATGFLTKPSNYGQLMNLVEQLVLDWQLDFVDTAPTDGPYSRLKRPIPETQLPALSIDPMYNQVLLNQFSMKLYLLKQRVTNRVSASVLLSQAIQARINQSQGLVSQFKRKYFDTQ</sequence>
<dbReference type="Proteomes" id="UP001597469">
    <property type="component" value="Unassembled WGS sequence"/>
</dbReference>
<dbReference type="RefSeq" id="WP_381518831.1">
    <property type="nucleotide sequence ID" value="NZ_JBHULN010000001.1"/>
</dbReference>
<gene>
    <name evidence="3" type="ORF">ACFSUS_02955</name>
</gene>
<evidence type="ECO:0000256" key="1">
    <source>
        <dbReference type="PROSITE-ProRule" id="PRU00169"/>
    </source>
</evidence>
<dbReference type="Pfam" id="PF00072">
    <property type="entry name" value="Response_reg"/>
    <property type="match status" value="1"/>
</dbReference>
<protein>
    <submittedName>
        <fullName evidence="3">Response regulator</fullName>
    </submittedName>
</protein>